<evidence type="ECO:0000313" key="1">
    <source>
        <dbReference type="EMBL" id="QFR59775.1"/>
    </source>
</evidence>
<dbReference type="Proteomes" id="UP000326537">
    <property type="component" value="Segment"/>
</dbReference>
<gene>
    <name evidence="1" type="ORF">VBApiPXC38_88</name>
</gene>
<accession>A0A5P8PR93</accession>
<organism evidence="1 2">
    <name type="scientific">Acinetobacter phage VB_ApiP_XC38</name>
    <dbReference type="NCBI Taxonomy" id="2655002"/>
    <lineage>
        <taxon>Viruses</taxon>
        <taxon>Duplodnaviria</taxon>
        <taxon>Heunggongvirae</taxon>
        <taxon>Uroviricota</taxon>
        <taxon>Caudoviricetes</taxon>
        <taxon>Schitoviridae</taxon>
        <taxon>Exceevirus</taxon>
        <taxon>Exceevirus Xc38</taxon>
    </lineage>
</organism>
<reference evidence="1 2" key="1">
    <citation type="submission" date="2019-09" db="EMBL/GenBank/DDBJ databases">
        <title>The characteristics and genome analysis of VB_ApiP_XC38, a novel N4-like phage Infecting Acinetobacter pittii.</title>
        <authorList>
            <person name="Cheng M."/>
        </authorList>
    </citation>
    <scope>NUCLEOTIDE SEQUENCE [LARGE SCALE GENOMIC DNA]</scope>
</reference>
<dbReference type="EMBL" id="MN508356">
    <property type="protein sequence ID" value="QFR59775.1"/>
    <property type="molecule type" value="Genomic_DNA"/>
</dbReference>
<keyword evidence="2" id="KW-1185">Reference proteome</keyword>
<protein>
    <submittedName>
        <fullName evidence="1">Uncharacterized protein</fullName>
    </submittedName>
</protein>
<proteinExistence type="predicted"/>
<sequence>MLDSTITLKVNMQKHTTPDVRQKMHDAGIVPIHLHVEWLHLTIYPVDNYRVGQRYILCAERTAHGSPSPSILVKPEELIDVFQLIFVQPSLPAEAYMQFVKLFKPMVLTLDNSGGPWRDYVRTNYPKYFK</sequence>
<name>A0A5P8PR93_9CAUD</name>
<evidence type="ECO:0000313" key="2">
    <source>
        <dbReference type="Proteomes" id="UP000326537"/>
    </source>
</evidence>